<dbReference type="GO" id="GO:0031625">
    <property type="term" value="F:ubiquitin protein ligase binding"/>
    <property type="evidence" value="ECO:0007669"/>
    <property type="project" value="TreeGrafter"/>
</dbReference>
<feature type="transmembrane region" description="Helical" evidence="1">
    <location>
        <begin position="171"/>
        <end position="188"/>
    </location>
</feature>
<keyword evidence="1" id="KW-0472">Membrane</keyword>
<dbReference type="GO" id="GO:0006986">
    <property type="term" value="P:response to unfolded protein"/>
    <property type="evidence" value="ECO:0007669"/>
    <property type="project" value="InterPro"/>
</dbReference>
<feature type="transmembrane region" description="Helical" evidence="1">
    <location>
        <begin position="200"/>
        <end position="221"/>
    </location>
</feature>
<dbReference type="PANTHER" id="PTHR12740:SF4">
    <property type="entry name" value="JNK1_MAPK8-ASSOCIATED MEMBRANE PROTEIN"/>
    <property type="match status" value="1"/>
</dbReference>
<feature type="transmembrane region" description="Helical" evidence="1">
    <location>
        <begin position="258"/>
        <end position="280"/>
    </location>
</feature>
<name>A0A1D1URI5_RAMVA</name>
<protein>
    <recommendedName>
        <fullName evidence="4">JNK1/MAPK8-associated membrane protein</fullName>
    </recommendedName>
</protein>
<dbReference type="PANTHER" id="PTHR12740">
    <property type="entry name" value="JNK1/MAPK8-ASSOCIATED MEMBRANE PROTEIN"/>
    <property type="match status" value="1"/>
</dbReference>
<keyword evidence="1" id="KW-1133">Transmembrane helix</keyword>
<accession>A0A1D1URI5</accession>
<dbReference type="OrthoDB" id="5920264at2759"/>
<dbReference type="GO" id="GO:0036503">
    <property type="term" value="P:ERAD pathway"/>
    <property type="evidence" value="ECO:0007669"/>
    <property type="project" value="TreeGrafter"/>
</dbReference>
<dbReference type="InterPro" id="IPR008485">
    <property type="entry name" value="JAMP"/>
</dbReference>
<evidence type="ECO:0008006" key="4">
    <source>
        <dbReference type="Google" id="ProtNLM"/>
    </source>
</evidence>
<keyword evidence="3" id="KW-1185">Reference proteome</keyword>
<proteinExistence type="predicted"/>
<feature type="transmembrane region" description="Helical" evidence="1">
    <location>
        <begin position="67"/>
        <end position="89"/>
    </location>
</feature>
<dbReference type="GO" id="GO:0016020">
    <property type="term" value="C:membrane"/>
    <property type="evidence" value="ECO:0007669"/>
    <property type="project" value="InterPro"/>
</dbReference>
<reference evidence="2 3" key="1">
    <citation type="journal article" date="2016" name="Nat. Commun.">
        <title>Extremotolerant tardigrade genome and improved radiotolerance of human cultured cells by tardigrade-unique protein.</title>
        <authorList>
            <person name="Hashimoto T."/>
            <person name="Horikawa D.D."/>
            <person name="Saito Y."/>
            <person name="Kuwahara H."/>
            <person name="Kozuka-Hata H."/>
            <person name="Shin-I T."/>
            <person name="Minakuchi Y."/>
            <person name="Ohishi K."/>
            <person name="Motoyama A."/>
            <person name="Aizu T."/>
            <person name="Enomoto A."/>
            <person name="Kondo K."/>
            <person name="Tanaka S."/>
            <person name="Hara Y."/>
            <person name="Koshikawa S."/>
            <person name="Sagara H."/>
            <person name="Miura T."/>
            <person name="Yokobori S."/>
            <person name="Miyagawa K."/>
            <person name="Suzuki Y."/>
            <person name="Kubo T."/>
            <person name="Oyama M."/>
            <person name="Kohara Y."/>
            <person name="Fujiyama A."/>
            <person name="Arakawa K."/>
            <person name="Katayama T."/>
            <person name="Toyoda A."/>
            <person name="Kunieda T."/>
        </authorList>
    </citation>
    <scope>NUCLEOTIDE SEQUENCE [LARGE SCALE GENOMIC DNA]</scope>
    <source>
        <strain evidence="2 3">YOKOZUNA-1</strain>
    </source>
</reference>
<evidence type="ECO:0000256" key="1">
    <source>
        <dbReference type="SAM" id="Phobius"/>
    </source>
</evidence>
<gene>
    <name evidence="2" type="primary">RvY_01569-1</name>
    <name evidence="2" type="synonym">RvY_01569.1</name>
    <name evidence="2" type="ORF">RvY_01569</name>
</gene>
<dbReference type="Proteomes" id="UP000186922">
    <property type="component" value="Unassembled WGS sequence"/>
</dbReference>
<feature type="transmembrane region" description="Helical" evidence="1">
    <location>
        <begin position="227"/>
        <end position="246"/>
    </location>
</feature>
<feature type="transmembrane region" description="Helical" evidence="1">
    <location>
        <begin position="101"/>
        <end position="122"/>
    </location>
</feature>
<dbReference type="Pfam" id="PF05571">
    <property type="entry name" value="JAMP"/>
    <property type="match status" value="1"/>
</dbReference>
<organism evidence="2 3">
    <name type="scientific">Ramazzottius varieornatus</name>
    <name type="common">Water bear</name>
    <name type="synonym">Tardigrade</name>
    <dbReference type="NCBI Taxonomy" id="947166"/>
    <lineage>
        <taxon>Eukaryota</taxon>
        <taxon>Metazoa</taxon>
        <taxon>Ecdysozoa</taxon>
        <taxon>Tardigrada</taxon>
        <taxon>Eutardigrada</taxon>
        <taxon>Parachela</taxon>
        <taxon>Hypsibioidea</taxon>
        <taxon>Ramazzottiidae</taxon>
        <taxon>Ramazzottius</taxon>
    </lineage>
</organism>
<dbReference type="AlphaFoldDB" id="A0A1D1URI5"/>
<keyword evidence="1" id="KW-0812">Transmembrane</keyword>
<sequence length="326" mass="36931">MALQNFSYPIRHVILSTATELCLSPYCGRTVGHNGHISECAACPRGYRSDQSSNCVPCNKPLAHYDWMYLAFMALLPVVLHASVIDTIYRHHRLTKCGAYAAQLVSTLLEAALSAVISVFLFRKSGAFNVVSCGVHQLGDWYTWLFNPIPDHAYSIRCTQEVTYPLYSMVFVYYFFSLVFLLVFRAVMSRMIAWDVMTRNVTLAALYEYPVLFVLHAFFAGVLYYNFPYVVLIVAITSSTFQCAVMPNQTIPKLCSGLFGNPHSFIVILLHWTFLAFGVVSVAELWHMPMVLFFLSCIPIPILVYIATIRFTDPAKFSDYLNEQAH</sequence>
<evidence type="ECO:0000313" key="2">
    <source>
        <dbReference type="EMBL" id="GAU88963.1"/>
    </source>
</evidence>
<dbReference type="EMBL" id="BDGG01000001">
    <property type="protein sequence ID" value="GAU88963.1"/>
    <property type="molecule type" value="Genomic_DNA"/>
</dbReference>
<comment type="caution">
    <text evidence="2">The sequence shown here is derived from an EMBL/GenBank/DDBJ whole genome shotgun (WGS) entry which is preliminary data.</text>
</comment>
<feature type="transmembrane region" description="Helical" evidence="1">
    <location>
        <begin position="286"/>
        <end position="307"/>
    </location>
</feature>
<evidence type="ECO:0000313" key="3">
    <source>
        <dbReference type="Proteomes" id="UP000186922"/>
    </source>
</evidence>